<dbReference type="GO" id="GO:0005829">
    <property type="term" value="C:cytosol"/>
    <property type="evidence" value="ECO:0007669"/>
    <property type="project" value="TreeGrafter"/>
</dbReference>
<dbReference type="InterPro" id="IPR011611">
    <property type="entry name" value="PfkB_dom"/>
</dbReference>
<dbReference type="PANTHER" id="PTHR46969">
    <property type="entry name" value="BIFUNCTIONAL PROTEIN HLDE"/>
    <property type="match status" value="1"/>
</dbReference>
<protein>
    <recommendedName>
        <fullName evidence="2">Carbohydrate kinase PfkB domain-containing protein</fullName>
    </recommendedName>
</protein>
<dbReference type="AlphaFoldDB" id="A0A1W0B6S6"/>
<dbReference type="GO" id="GO:0033786">
    <property type="term" value="F:heptose-1-phosphate adenylyltransferase activity"/>
    <property type="evidence" value="ECO:0007669"/>
    <property type="project" value="TreeGrafter"/>
</dbReference>
<feature type="region of interest" description="Disordered" evidence="1">
    <location>
        <begin position="173"/>
        <end position="204"/>
    </location>
</feature>
<feature type="compositionally biased region" description="Basic and acidic residues" evidence="1">
    <location>
        <begin position="329"/>
        <end position="344"/>
    </location>
</feature>
<evidence type="ECO:0000313" key="3">
    <source>
        <dbReference type="EMBL" id="ONM48776.1"/>
    </source>
</evidence>
<dbReference type="EMBL" id="MUMY01000007">
    <property type="protein sequence ID" value="ONM48776.1"/>
    <property type="molecule type" value="Genomic_DNA"/>
</dbReference>
<dbReference type="SUPFAM" id="SSF53613">
    <property type="entry name" value="Ribokinase-like"/>
    <property type="match status" value="1"/>
</dbReference>
<gene>
    <name evidence="3" type="ORF">B0T46_09745</name>
</gene>
<accession>A0A1W0B6S6</accession>
<keyword evidence="4" id="KW-1185">Reference proteome</keyword>
<dbReference type="Proteomes" id="UP000188836">
    <property type="component" value="Unassembled WGS sequence"/>
</dbReference>
<reference evidence="3 4" key="1">
    <citation type="journal article" date="2016" name="Antonie Van Leeuwenhoek">
        <title>Nocardia donostiensis sp. nov., isolated from human respiratory specimens.</title>
        <authorList>
            <person name="Ercibengoa M."/>
            <person name="Bell M."/>
            <person name="Marimon J.M."/>
            <person name="Humrighouse B."/>
            <person name="Klenk H.P."/>
            <person name="Potter G."/>
            <person name="Perez-Trallero E."/>
        </authorList>
    </citation>
    <scope>NUCLEOTIDE SEQUENCE [LARGE SCALE GENOMIC DNA]</scope>
    <source>
        <strain evidence="3 4">X1655</strain>
    </source>
</reference>
<dbReference type="Pfam" id="PF00294">
    <property type="entry name" value="PfkB"/>
    <property type="match status" value="1"/>
</dbReference>
<feature type="compositionally biased region" description="Basic and acidic residues" evidence="1">
    <location>
        <begin position="376"/>
        <end position="390"/>
    </location>
</feature>
<dbReference type="STRING" id="1538463.B0T36_22215"/>
<dbReference type="GO" id="GO:0033785">
    <property type="term" value="F:heptose 7-phosphate kinase activity"/>
    <property type="evidence" value="ECO:0007669"/>
    <property type="project" value="TreeGrafter"/>
</dbReference>
<sequence>MVGDVLLDIDIEGRADRCSPDAAVPVVDVAAKTYRPGGAGLAGLLAAQDGDTVLIGGFADDDAGVLLRRLLDERVHTLALPVTGSTVCKERVRAHGPWAGPAAADAPAPITRLDFGDGRLRPDLLPETVRAALSGARAILVADYGRGVADHPQLRAILAALGGQIPVVWDPHPRGPTPVPGATLATPNRSEAEQLAPDGGRGHDLGDRARDLARRWSARAIAITLGAEGAVVYQQSSPDPRQVPIPTELRAARITDTCGAGDRFATAATAALAAGAAIEAAVEHAVAAAAEFVSSGAAAALAVPDPSNTQPGPGISATIVTPIGRSPRTRSEATETQCARHETHNPTPARTRPASLPAAPEQHSAAPPTHTPHLPCADHADGGDAEPEHR</sequence>
<evidence type="ECO:0000259" key="2">
    <source>
        <dbReference type="Pfam" id="PF00294"/>
    </source>
</evidence>
<name>A0A1W0B6S6_9NOCA</name>
<feature type="domain" description="Carbohydrate kinase PfkB" evidence="2">
    <location>
        <begin position="166"/>
        <end position="300"/>
    </location>
</feature>
<evidence type="ECO:0000313" key="4">
    <source>
        <dbReference type="Proteomes" id="UP000188836"/>
    </source>
</evidence>
<proteinExistence type="predicted"/>
<dbReference type="PANTHER" id="PTHR46969:SF1">
    <property type="entry name" value="BIFUNCTIONAL PROTEIN HLDE"/>
    <property type="match status" value="1"/>
</dbReference>
<feature type="region of interest" description="Disordered" evidence="1">
    <location>
        <begin position="304"/>
        <end position="390"/>
    </location>
</feature>
<organism evidence="3 4">
    <name type="scientific">Nocardia donostiensis</name>
    <dbReference type="NCBI Taxonomy" id="1538463"/>
    <lineage>
        <taxon>Bacteria</taxon>
        <taxon>Bacillati</taxon>
        <taxon>Actinomycetota</taxon>
        <taxon>Actinomycetes</taxon>
        <taxon>Mycobacteriales</taxon>
        <taxon>Nocardiaceae</taxon>
        <taxon>Nocardia</taxon>
    </lineage>
</organism>
<comment type="caution">
    <text evidence="3">The sequence shown here is derived from an EMBL/GenBank/DDBJ whole genome shotgun (WGS) entry which is preliminary data.</text>
</comment>
<dbReference type="Gene3D" id="3.40.1190.20">
    <property type="match status" value="1"/>
</dbReference>
<dbReference type="InterPro" id="IPR029056">
    <property type="entry name" value="Ribokinase-like"/>
</dbReference>
<evidence type="ECO:0000256" key="1">
    <source>
        <dbReference type="SAM" id="MobiDB-lite"/>
    </source>
</evidence>